<evidence type="ECO:0000256" key="2">
    <source>
        <dbReference type="ARBA" id="ARBA00022475"/>
    </source>
</evidence>
<proteinExistence type="predicted"/>
<comment type="subcellular location">
    <subcellularLocation>
        <location evidence="1">Cell membrane</location>
        <topology evidence="1">Multi-pass membrane protein</topology>
    </subcellularLocation>
</comment>
<dbReference type="KEGG" id="ckw:CKALI_01125"/>
<feature type="transmembrane region" description="Helical" evidence="6">
    <location>
        <begin position="156"/>
        <end position="177"/>
    </location>
</feature>
<evidence type="ECO:0000256" key="1">
    <source>
        <dbReference type="ARBA" id="ARBA00004651"/>
    </source>
</evidence>
<feature type="transmembrane region" description="Helical" evidence="6">
    <location>
        <begin position="12"/>
        <end position="29"/>
    </location>
</feature>
<dbReference type="NCBIfam" id="TIGR00374">
    <property type="entry name" value="flippase-like domain"/>
    <property type="match status" value="1"/>
</dbReference>
<feature type="transmembrane region" description="Helical" evidence="6">
    <location>
        <begin position="121"/>
        <end position="150"/>
    </location>
</feature>
<evidence type="ECO:0008006" key="9">
    <source>
        <dbReference type="Google" id="ProtNLM"/>
    </source>
</evidence>
<evidence type="ECO:0000256" key="6">
    <source>
        <dbReference type="SAM" id="Phobius"/>
    </source>
</evidence>
<dbReference type="RefSeq" id="WP_231580498.1">
    <property type="nucleotide sequence ID" value="NZ_CP046452.1"/>
</dbReference>
<evidence type="ECO:0000256" key="3">
    <source>
        <dbReference type="ARBA" id="ARBA00022692"/>
    </source>
</evidence>
<dbReference type="AlphaFoldDB" id="A0A6B8VQ23"/>
<gene>
    <name evidence="7" type="ORF">CKALI_01125</name>
</gene>
<accession>A0A6B8VQ23</accession>
<keyword evidence="8" id="KW-1185">Reference proteome</keyword>
<protein>
    <recommendedName>
        <fullName evidence="9">TIGR00374 family protein</fullName>
    </recommendedName>
</protein>
<dbReference type="InterPro" id="IPR022791">
    <property type="entry name" value="L-PG_synthase/AglD"/>
</dbReference>
<name>A0A6B8VQ23_9CORY</name>
<feature type="transmembrane region" description="Helical" evidence="6">
    <location>
        <begin position="245"/>
        <end position="265"/>
    </location>
</feature>
<dbReference type="PANTHER" id="PTHR39087:SF2">
    <property type="entry name" value="UPF0104 MEMBRANE PROTEIN MJ1595"/>
    <property type="match status" value="1"/>
</dbReference>
<keyword evidence="2" id="KW-1003">Cell membrane</keyword>
<sequence>MDALSRLFRARWARLLFALLLASAVAFFFRDQLGFISDGIAALRSASLLWVLVAVLLCALSFVAMTEVMVELLRAGGVTVRRRSTLALVLAANSWSNSLPGGPALSTVLQYKVQRAWGASVMVISWFVVLSGALSTLWLVILGLLAVALLGATFSIWSLVSTGIGVLVLVFFVYWAANNPHFLERCAGLALPFLNKMLRRSPDTGLEAVVGQIRQLQAVRLSFPRFVSISLMSLLNRLLDLASLWAAVVAVGGVASGPGVTLSFLSAKIVGATGITPGGLGPLEAALTASLSAAGLTASVALAAVLVYRMVSFILATMIGWVVYLVGLKEKP</sequence>
<evidence type="ECO:0000256" key="4">
    <source>
        <dbReference type="ARBA" id="ARBA00022989"/>
    </source>
</evidence>
<keyword evidence="3 6" id="KW-0812">Transmembrane</keyword>
<reference evidence="8" key="1">
    <citation type="submission" date="2019-11" db="EMBL/GenBank/DDBJ databases">
        <title>Complete genome sequence of Corynebacterium kalinowskii 1959, a novel Corynebacterium species isolated from soil of a small paddock in Vilsendorf, Germany.</title>
        <authorList>
            <person name="Schaffert L."/>
            <person name="Ruwe M."/>
            <person name="Milse J."/>
            <person name="Hanuschka K."/>
            <person name="Ortseifen V."/>
            <person name="Droste J."/>
            <person name="Brandt D."/>
            <person name="Schlueter L."/>
            <person name="Kutter Y."/>
            <person name="Vinke S."/>
            <person name="Viehoefer P."/>
            <person name="Jacob L."/>
            <person name="Luebke N.-C."/>
            <person name="Schulte-Berndt E."/>
            <person name="Hain C."/>
            <person name="Linder M."/>
            <person name="Schmidt P."/>
            <person name="Wollenschlaeger L."/>
            <person name="Luttermann T."/>
            <person name="Thieme E."/>
            <person name="Hassa J."/>
            <person name="Haak M."/>
            <person name="Wittchen M."/>
            <person name="Mentz A."/>
            <person name="Persicke M."/>
            <person name="Busche T."/>
            <person name="Ruckert C."/>
        </authorList>
    </citation>
    <scope>NUCLEOTIDE SEQUENCE [LARGE SCALE GENOMIC DNA]</scope>
    <source>
        <strain evidence="8">1959</strain>
    </source>
</reference>
<evidence type="ECO:0000256" key="5">
    <source>
        <dbReference type="ARBA" id="ARBA00023136"/>
    </source>
</evidence>
<dbReference type="EMBL" id="CP046452">
    <property type="protein sequence ID" value="QGU01125.1"/>
    <property type="molecule type" value="Genomic_DNA"/>
</dbReference>
<organism evidence="7 8">
    <name type="scientific">Corynebacterium kalinowskii</name>
    <dbReference type="NCBI Taxonomy" id="2675216"/>
    <lineage>
        <taxon>Bacteria</taxon>
        <taxon>Bacillati</taxon>
        <taxon>Actinomycetota</taxon>
        <taxon>Actinomycetes</taxon>
        <taxon>Mycobacteriales</taxon>
        <taxon>Corynebacteriaceae</taxon>
        <taxon>Corynebacterium</taxon>
    </lineage>
</organism>
<dbReference type="Proteomes" id="UP000427071">
    <property type="component" value="Chromosome"/>
</dbReference>
<dbReference type="PANTHER" id="PTHR39087">
    <property type="entry name" value="UPF0104 MEMBRANE PROTEIN MJ1595"/>
    <property type="match status" value="1"/>
</dbReference>
<feature type="transmembrane region" description="Helical" evidence="6">
    <location>
        <begin position="49"/>
        <end position="73"/>
    </location>
</feature>
<evidence type="ECO:0000313" key="8">
    <source>
        <dbReference type="Proteomes" id="UP000427071"/>
    </source>
</evidence>
<keyword evidence="5 6" id="KW-0472">Membrane</keyword>
<keyword evidence="4 6" id="KW-1133">Transmembrane helix</keyword>
<dbReference type="Pfam" id="PF03706">
    <property type="entry name" value="LPG_synthase_TM"/>
    <property type="match status" value="1"/>
</dbReference>
<evidence type="ECO:0000313" key="7">
    <source>
        <dbReference type="EMBL" id="QGU01125.1"/>
    </source>
</evidence>
<feature type="transmembrane region" description="Helical" evidence="6">
    <location>
        <begin position="310"/>
        <end position="328"/>
    </location>
</feature>
<dbReference type="GO" id="GO:0005886">
    <property type="term" value="C:plasma membrane"/>
    <property type="evidence" value="ECO:0007669"/>
    <property type="project" value="UniProtKB-SubCell"/>
</dbReference>